<dbReference type="GO" id="GO:0016779">
    <property type="term" value="F:nucleotidyltransferase activity"/>
    <property type="evidence" value="ECO:0007669"/>
    <property type="project" value="UniProtKB-KW"/>
</dbReference>
<dbReference type="RefSeq" id="WP_094091604.1">
    <property type="nucleotide sequence ID" value="NZ_CP016397.1"/>
</dbReference>
<dbReference type="PANTHER" id="PTHR43031">
    <property type="entry name" value="FAD-DEPENDENT OXIDOREDUCTASE"/>
    <property type="match status" value="1"/>
</dbReference>
<feature type="domain" description="Rhodanese" evidence="1">
    <location>
        <begin position="19"/>
        <end position="109"/>
    </location>
</feature>
<dbReference type="Pfam" id="PF00581">
    <property type="entry name" value="Rhodanese"/>
    <property type="match status" value="1"/>
</dbReference>
<keyword evidence="2" id="KW-0808">Transferase</keyword>
<dbReference type="InterPro" id="IPR001763">
    <property type="entry name" value="Rhodanese-like_dom"/>
</dbReference>
<protein>
    <submittedName>
        <fullName evidence="2">Putative adenylyltransferase/sulfurtransferase MoeZ</fullName>
    </submittedName>
</protein>
<organism evidence="2 3">
    <name type="scientific">Legionella clemsonensis</name>
    <dbReference type="NCBI Taxonomy" id="1867846"/>
    <lineage>
        <taxon>Bacteria</taxon>
        <taxon>Pseudomonadati</taxon>
        <taxon>Pseudomonadota</taxon>
        <taxon>Gammaproteobacteria</taxon>
        <taxon>Legionellales</taxon>
        <taxon>Legionellaceae</taxon>
        <taxon>Legionella</taxon>
    </lineage>
</organism>
<sequence length="110" mass="12545">MSENNITVTVQELKQRWDENPSLCLIDVRELHEWQHNRIPGAIHIPKDELLQRIGALVADLNEPIYLHCKSGVRSLYAAGCLLEKGYKNVYSVNGGIIEWVMSGYPVEEK</sequence>
<dbReference type="AlphaFoldDB" id="A0A222P4L0"/>
<evidence type="ECO:0000259" key="1">
    <source>
        <dbReference type="PROSITE" id="PS50206"/>
    </source>
</evidence>
<dbReference type="Gene3D" id="3.40.250.10">
    <property type="entry name" value="Rhodanese-like domain"/>
    <property type="match status" value="1"/>
</dbReference>
<proteinExistence type="predicted"/>
<reference evidence="3" key="1">
    <citation type="submission" date="2016-07" db="EMBL/GenBank/DDBJ databases">
        <authorList>
            <person name="Florea S."/>
            <person name="Webb J.S."/>
            <person name="Jaromczyk J."/>
            <person name="Schardl C.L."/>
        </authorList>
    </citation>
    <scope>NUCLEOTIDE SEQUENCE [LARGE SCALE GENOMIC DNA]</scope>
    <source>
        <strain evidence="3">CDC-D5610</strain>
    </source>
</reference>
<dbReference type="OrthoDB" id="9791096at2"/>
<dbReference type="SUPFAM" id="SSF52821">
    <property type="entry name" value="Rhodanese/Cell cycle control phosphatase"/>
    <property type="match status" value="1"/>
</dbReference>
<dbReference type="PROSITE" id="PS50206">
    <property type="entry name" value="RHODANESE_3"/>
    <property type="match status" value="1"/>
</dbReference>
<name>A0A222P4L0_9GAMM</name>
<dbReference type="KEGG" id="lcd:clem_11165"/>
<keyword evidence="3" id="KW-1185">Reference proteome</keyword>
<keyword evidence="2" id="KW-0548">Nucleotidyltransferase</keyword>
<evidence type="ECO:0000313" key="2">
    <source>
        <dbReference type="EMBL" id="ASQ46779.1"/>
    </source>
</evidence>
<gene>
    <name evidence="2" type="primary">moeZ_2</name>
    <name evidence="2" type="ORF">clem_11165</name>
</gene>
<dbReference type="CDD" id="cd00158">
    <property type="entry name" value="RHOD"/>
    <property type="match status" value="1"/>
</dbReference>
<dbReference type="InterPro" id="IPR050229">
    <property type="entry name" value="GlpE_sulfurtransferase"/>
</dbReference>
<dbReference type="Proteomes" id="UP000201728">
    <property type="component" value="Chromosome"/>
</dbReference>
<accession>A0A222P4L0</accession>
<dbReference type="InterPro" id="IPR036873">
    <property type="entry name" value="Rhodanese-like_dom_sf"/>
</dbReference>
<dbReference type="PANTHER" id="PTHR43031:SF1">
    <property type="entry name" value="PYRIDINE NUCLEOTIDE-DISULPHIDE OXIDOREDUCTASE"/>
    <property type="match status" value="1"/>
</dbReference>
<dbReference type="EMBL" id="CP016397">
    <property type="protein sequence ID" value="ASQ46779.1"/>
    <property type="molecule type" value="Genomic_DNA"/>
</dbReference>
<dbReference type="SMART" id="SM00450">
    <property type="entry name" value="RHOD"/>
    <property type="match status" value="1"/>
</dbReference>
<evidence type="ECO:0000313" key="3">
    <source>
        <dbReference type="Proteomes" id="UP000201728"/>
    </source>
</evidence>